<protein>
    <recommendedName>
        <fullName evidence="3">histidine kinase</fullName>
        <ecNumber evidence="3">2.7.13.3</ecNumber>
    </recommendedName>
</protein>
<dbReference type="Proteomes" id="UP000054558">
    <property type="component" value="Unassembled WGS sequence"/>
</dbReference>
<evidence type="ECO:0000256" key="5">
    <source>
        <dbReference type="ARBA" id="ARBA00022679"/>
    </source>
</evidence>
<dbReference type="InterPro" id="IPR003661">
    <property type="entry name" value="HisK_dim/P_dom"/>
</dbReference>
<dbReference type="InterPro" id="IPR042240">
    <property type="entry name" value="CHASE_sf"/>
</dbReference>
<evidence type="ECO:0000313" key="18">
    <source>
        <dbReference type="EMBL" id="GAQ84887.1"/>
    </source>
</evidence>
<evidence type="ECO:0000256" key="10">
    <source>
        <dbReference type="ARBA" id="ARBA00022989"/>
    </source>
</evidence>
<dbReference type="Gene3D" id="3.30.565.10">
    <property type="entry name" value="Histidine kinase-like ATPase, C-terminal domain"/>
    <property type="match status" value="2"/>
</dbReference>
<dbReference type="InterPro" id="IPR005467">
    <property type="entry name" value="His_kinase_dom"/>
</dbReference>
<feature type="coiled-coil region" evidence="13">
    <location>
        <begin position="361"/>
        <end position="388"/>
    </location>
</feature>
<evidence type="ECO:0000256" key="6">
    <source>
        <dbReference type="ARBA" id="ARBA00022692"/>
    </source>
</evidence>
<feature type="region of interest" description="Disordered" evidence="14">
    <location>
        <begin position="590"/>
        <end position="640"/>
    </location>
</feature>
<accession>A0A1Y1I858</accession>
<keyword evidence="5" id="KW-0808">Transferase</keyword>
<evidence type="ECO:0000256" key="8">
    <source>
        <dbReference type="ARBA" id="ARBA00022777"/>
    </source>
</evidence>
<evidence type="ECO:0000256" key="4">
    <source>
        <dbReference type="ARBA" id="ARBA00022553"/>
    </source>
</evidence>
<evidence type="ECO:0000256" key="7">
    <source>
        <dbReference type="ARBA" id="ARBA00022741"/>
    </source>
</evidence>
<feature type="compositionally biased region" description="Basic and acidic residues" evidence="14">
    <location>
        <begin position="629"/>
        <end position="639"/>
    </location>
</feature>
<dbReference type="PROSITE" id="PS50109">
    <property type="entry name" value="HIS_KIN"/>
    <property type="match status" value="1"/>
</dbReference>
<evidence type="ECO:0000259" key="16">
    <source>
        <dbReference type="PROSITE" id="PS50109"/>
    </source>
</evidence>
<comment type="subcellular location">
    <subcellularLocation>
        <location evidence="2">Membrane</location>
    </subcellularLocation>
</comment>
<dbReference type="STRING" id="105231.A0A1Y1I858"/>
<dbReference type="InterPro" id="IPR003594">
    <property type="entry name" value="HATPase_dom"/>
</dbReference>
<proteinExistence type="predicted"/>
<evidence type="ECO:0000256" key="3">
    <source>
        <dbReference type="ARBA" id="ARBA00012438"/>
    </source>
</evidence>
<dbReference type="InterPro" id="IPR036097">
    <property type="entry name" value="HisK_dim/P_sf"/>
</dbReference>
<dbReference type="Pfam" id="PF00512">
    <property type="entry name" value="HisKA"/>
    <property type="match status" value="1"/>
</dbReference>
<keyword evidence="7" id="KW-0547">Nucleotide-binding</keyword>
<dbReference type="InterPro" id="IPR006189">
    <property type="entry name" value="CHASE_dom"/>
</dbReference>
<dbReference type="PRINTS" id="PR00344">
    <property type="entry name" value="BCTRLSENSOR"/>
</dbReference>
<feature type="domain" description="Histidine kinase" evidence="16">
    <location>
        <begin position="395"/>
        <end position="777"/>
    </location>
</feature>
<keyword evidence="9" id="KW-0067">ATP-binding</keyword>
<keyword evidence="13" id="KW-0175">Coiled coil</keyword>
<evidence type="ECO:0000256" key="12">
    <source>
        <dbReference type="ARBA" id="ARBA00023136"/>
    </source>
</evidence>
<name>A0A1Y1I858_KLENI</name>
<dbReference type="OrthoDB" id="10266508at2759"/>
<dbReference type="SUPFAM" id="SSF55874">
    <property type="entry name" value="ATPase domain of HSP90 chaperone/DNA topoisomerase II/histidine kinase"/>
    <property type="match status" value="2"/>
</dbReference>
<feature type="domain" description="CHASE" evidence="17">
    <location>
        <begin position="98"/>
        <end position="274"/>
    </location>
</feature>
<keyword evidence="19" id="KW-1185">Reference proteome</keyword>
<dbReference type="SMART" id="SM01079">
    <property type="entry name" value="CHASE"/>
    <property type="match status" value="1"/>
</dbReference>
<dbReference type="PROSITE" id="PS50839">
    <property type="entry name" value="CHASE"/>
    <property type="match status" value="1"/>
</dbReference>
<evidence type="ECO:0000256" key="2">
    <source>
        <dbReference type="ARBA" id="ARBA00004370"/>
    </source>
</evidence>
<comment type="catalytic activity">
    <reaction evidence="1">
        <text>ATP + protein L-histidine = ADP + protein N-phospho-L-histidine.</text>
        <dbReference type="EC" id="2.7.13.3"/>
    </reaction>
</comment>
<dbReference type="EMBL" id="DF237159">
    <property type="protein sequence ID" value="GAQ84887.1"/>
    <property type="molecule type" value="Genomic_DNA"/>
</dbReference>
<feature type="transmembrane region" description="Helical" evidence="15">
    <location>
        <begin position="26"/>
        <end position="49"/>
    </location>
</feature>
<dbReference type="SUPFAM" id="SSF47384">
    <property type="entry name" value="Homodimeric domain of signal transducing histidine kinase"/>
    <property type="match status" value="1"/>
</dbReference>
<keyword evidence="4" id="KW-0597">Phosphoprotein</keyword>
<evidence type="ECO:0000256" key="15">
    <source>
        <dbReference type="SAM" id="Phobius"/>
    </source>
</evidence>
<dbReference type="SMART" id="SM00388">
    <property type="entry name" value="HisKA"/>
    <property type="match status" value="1"/>
</dbReference>
<dbReference type="Pfam" id="PF02518">
    <property type="entry name" value="HATPase_c"/>
    <property type="match status" value="1"/>
</dbReference>
<keyword evidence="12 15" id="KW-0472">Membrane</keyword>
<evidence type="ECO:0000256" key="14">
    <source>
        <dbReference type="SAM" id="MobiDB-lite"/>
    </source>
</evidence>
<dbReference type="Gene3D" id="1.10.287.130">
    <property type="match status" value="1"/>
</dbReference>
<evidence type="ECO:0000256" key="1">
    <source>
        <dbReference type="ARBA" id="ARBA00000085"/>
    </source>
</evidence>
<gene>
    <name evidence="18" type="ORF">KFL_002100165</name>
</gene>
<dbReference type="SMART" id="SM00387">
    <property type="entry name" value="HATPase_c"/>
    <property type="match status" value="1"/>
</dbReference>
<dbReference type="PANTHER" id="PTHR45339:SF6">
    <property type="entry name" value="SENSORY HISTIDINE PROTEIN KINASE"/>
    <property type="match status" value="1"/>
</dbReference>
<evidence type="ECO:0000259" key="17">
    <source>
        <dbReference type="PROSITE" id="PS50839"/>
    </source>
</evidence>
<organism evidence="18 19">
    <name type="scientific">Klebsormidium nitens</name>
    <name type="common">Green alga</name>
    <name type="synonym">Ulothrix nitens</name>
    <dbReference type="NCBI Taxonomy" id="105231"/>
    <lineage>
        <taxon>Eukaryota</taxon>
        <taxon>Viridiplantae</taxon>
        <taxon>Streptophyta</taxon>
        <taxon>Klebsormidiophyceae</taxon>
        <taxon>Klebsormidiales</taxon>
        <taxon>Klebsormidiaceae</taxon>
        <taxon>Klebsormidium</taxon>
    </lineage>
</organism>
<feature type="region of interest" description="Disordered" evidence="14">
    <location>
        <begin position="547"/>
        <end position="574"/>
    </location>
</feature>
<sequence length="900" mass="99173">MVAWKDMSAKECLRELRAKPIWSSKAVALLLWLLALILLFVVVGLILYATAGQQWTEQFVLNCDTRFEAIQTLFRTNFLATGVFGGLMKAVMPNSTQFTQFANETVWTRPYTPSLYWVQRVVDADRPAIEAQLGAEVHSFYRNQTYMPLPRNSSSIYYVVIYLYGDDPQATNASLYGYDLSTTVLADYMYTARDTGIPRATPAGDVYGTRGFFLFYPVYRLPDKEVLNATVQRRRDSLYGVITAFFDLGEIFADALRPFDEGHLTLRAYDVSDDELFLLPTTDRELFRQDAGNLTDNSNRWDYDHLRTFTFGQRMYQIQCKKDQMPFFEGVKAGWTWVLFTIVAFLLFVIVGLSIRSMKVARKEVAELAKLNSKMAAAKEAAEAADAAKSSFIATVSHEIRTPMNGILGMIGLLGETKLDIRQQEYVKTAMSSGDALVALINDVLDLSKIEAGHMEIECTSFSIRETVETVLGLFSDKARQKNLELAAVVQDAVPGTLVGDPVRVRQILINLVSNALKFTEAGNVLITVQLRPPPRRSDHVSLNIEPAPKLSLESDSDLSTAPNPSEDGSHSSQRGLLAFLRKGRKTAALASSDTMLRRRKPFGGDDDPGKESGPTPPQANGPQAGADEATRPDVEDGFNKVGNSEVRWLDELALNSLEVDGAVHLSLNNEPRVNSTAQVRRFQQAGREAAAMLKEGESVKVVFTVEDTGIGMPIEARNRLFKPFCQVDSSTSRNFGGTGIGLNISHRLAKLMNGSMAVASKLGRGSLFQFDVSLDRVDSETPATPTVLPGYQLTPASNFTDKNAVVLAKSPVKAEAIATYLRRLGFSAHSERLGPETQPLVGSSARFPGRSKRYHPGETNGTPRRKSQSVRFPEDFGIADILHRGEGTKSSCSAGGRAP</sequence>
<dbReference type="InterPro" id="IPR004358">
    <property type="entry name" value="Sig_transdc_His_kin-like_C"/>
</dbReference>
<evidence type="ECO:0000256" key="11">
    <source>
        <dbReference type="ARBA" id="ARBA00023012"/>
    </source>
</evidence>
<keyword evidence="10 15" id="KW-1133">Transmembrane helix</keyword>
<dbReference type="GO" id="GO:0016020">
    <property type="term" value="C:membrane"/>
    <property type="evidence" value="ECO:0007669"/>
    <property type="project" value="UniProtKB-SubCell"/>
</dbReference>
<dbReference type="CDD" id="cd00082">
    <property type="entry name" value="HisKA"/>
    <property type="match status" value="1"/>
</dbReference>
<dbReference type="PANTHER" id="PTHR45339">
    <property type="entry name" value="HYBRID SIGNAL TRANSDUCTION HISTIDINE KINASE J"/>
    <property type="match status" value="1"/>
</dbReference>
<evidence type="ECO:0000313" key="19">
    <source>
        <dbReference type="Proteomes" id="UP000054558"/>
    </source>
</evidence>
<dbReference type="Pfam" id="PF03924">
    <property type="entry name" value="CHASE"/>
    <property type="match status" value="1"/>
</dbReference>
<evidence type="ECO:0000256" key="9">
    <source>
        <dbReference type="ARBA" id="ARBA00022840"/>
    </source>
</evidence>
<dbReference type="InterPro" id="IPR036890">
    <property type="entry name" value="HATPase_C_sf"/>
</dbReference>
<keyword evidence="8" id="KW-0418">Kinase</keyword>
<dbReference type="EC" id="2.7.13.3" evidence="3"/>
<dbReference type="GO" id="GO:0000155">
    <property type="term" value="F:phosphorelay sensor kinase activity"/>
    <property type="evidence" value="ECO:0007669"/>
    <property type="project" value="InterPro"/>
</dbReference>
<evidence type="ECO:0000256" key="13">
    <source>
        <dbReference type="SAM" id="Coils"/>
    </source>
</evidence>
<dbReference type="FunFam" id="1.10.287.130:FF:000002">
    <property type="entry name" value="Two-component osmosensing histidine kinase"/>
    <property type="match status" value="1"/>
</dbReference>
<dbReference type="Gene3D" id="3.30.450.350">
    <property type="entry name" value="CHASE domain"/>
    <property type="match status" value="1"/>
</dbReference>
<reference evidence="18 19" key="1">
    <citation type="journal article" date="2014" name="Nat. Commun.">
        <title>Klebsormidium flaccidum genome reveals primary factors for plant terrestrial adaptation.</title>
        <authorList>
            <person name="Hori K."/>
            <person name="Maruyama F."/>
            <person name="Fujisawa T."/>
            <person name="Togashi T."/>
            <person name="Yamamoto N."/>
            <person name="Seo M."/>
            <person name="Sato S."/>
            <person name="Yamada T."/>
            <person name="Mori H."/>
            <person name="Tajima N."/>
            <person name="Moriyama T."/>
            <person name="Ikeuchi M."/>
            <person name="Watanabe M."/>
            <person name="Wada H."/>
            <person name="Kobayashi K."/>
            <person name="Saito M."/>
            <person name="Masuda T."/>
            <person name="Sasaki-Sekimoto Y."/>
            <person name="Mashiguchi K."/>
            <person name="Awai K."/>
            <person name="Shimojima M."/>
            <person name="Masuda S."/>
            <person name="Iwai M."/>
            <person name="Nobusawa T."/>
            <person name="Narise T."/>
            <person name="Kondo S."/>
            <person name="Saito H."/>
            <person name="Sato R."/>
            <person name="Murakawa M."/>
            <person name="Ihara Y."/>
            <person name="Oshima-Yamada Y."/>
            <person name="Ohtaka K."/>
            <person name="Satoh M."/>
            <person name="Sonobe K."/>
            <person name="Ishii M."/>
            <person name="Ohtani R."/>
            <person name="Kanamori-Sato M."/>
            <person name="Honoki R."/>
            <person name="Miyazaki D."/>
            <person name="Mochizuki H."/>
            <person name="Umetsu J."/>
            <person name="Higashi K."/>
            <person name="Shibata D."/>
            <person name="Kamiya Y."/>
            <person name="Sato N."/>
            <person name="Nakamura Y."/>
            <person name="Tabata S."/>
            <person name="Ida S."/>
            <person name="Kurokawa K."/>
            <person name="Ohta H."/>
        </authorList>
    </citation>
    <scope>NUCLEOTIDE SEQUENCE [LARGE SCALE GENOMIC DNA]</scope>
    <source>
        <strain evidence="18 19">NIES-2285</strain>
    </source>
</reference>
<keyword evidence="11" id="KW-0902">Two-component regulatory system</keyword>
<feature type="region of interest" description="Disordered" evidence="14">
    <location>
        <begin position="834"/>
        <end position="874"/>
    </location>
</feature>
<dbReference type="AlphaFoldDB" id="A0A1Y1I858"/>
<dbReference type="GO" id="GO:0005524">
    <property type="term" value="F:ATP binding"/>
    <property type="evidence" value="ECO:0007669"/>
    <property type="project" value="UniProtKB-KW"/>
</dbReference>
<keyword evidence="6 15" id="KW-0812">Transmembrane</keyword>
<feature type="transmembrane region" description="Helical" evidence="15">
    <location>
        <begin position="334"/>
        <end position="355"/>
    </location>
</feature>